<dbReference type="Proteomes" id="UP000729402">
    <property type="component" value="Unassembled WGS sequence"/>
</dbReference>
<feature type="region of interest" description="Disordered" evidence="1">
    <location>
        <begin position="1"/>
        <end position="93"/>
    </location>
</feature>
<keyword evidence="3" id="KW-1185">Reference proteome</keyword>
<evidence type="ECO:0000313" key="2">
    <source>
        <dbReference type="EMBL" id="KAG8088916.1"/>
    </source>
</evidence>
<feature type="compositionally biased region" description="Pro residues" evidence="1">
    <location>
        <begin position="17"/>
        <end position="30"/>
    </location>
</feature>
<gene>
    <name evidence="2" type="ORF">GUJ93_ZPchr0011g28863</name>
</gene>
<feature type="compositionally biased region" description="Acidic residues" evidence="1">
    <location>
        <begin position="185"/>
        <end position="204"/>
    </location>
</feature>
<sequence>MRAVECCSAPAREEMPELPPWWLPVLPRGPPGRKTGCRGKSDAAATDRRVEPEAKDKDAGKGDSPPPAATASLPLLLPAPPSQAAIIDDPVDPKIRVPEGAAAVKNRRVRFTKRSSAATTGAQRPPVSPTSPATCNIVRSLRATKMATASGSQSPLSIGSQAEFGTPSRSPSPQVESENDSVPIEIEDGDEVIEVEGEDDGAEI</sequence>
<protein>
    <submittedName>
        <fullName evidence="2">Uncharacterized protein</fullName>
    </submittedName>
</protein>
<accession>A0A8J6BNY7</accession>
<organism evidence="2 3">
    <name type="scientific">Zizania palustris</name>
    <name type="common">Northern wild rice</name>
    <dbReference type="NCBI Taxonomy" id="103762"/>
    <lineage>
        <taxon>Eukaryota</taxon>
        <taxon>Viridiplantae</taxon>
        <taxon>Streptophyta</taxon>
        <taxon>Embryophyta</taxon>
        <taxon>Tracheophyta</taxon>
        <taxon>Spermatophyta</taxon>
        <taxon>Magnoliopsida</taxon>
        <taxon>Liliopsida</taxon>
        <taxon>Poales</taxon>
        <taxon>Poaceae</taxon>
        <taxon>BOP clade</taxon>
        <taxon>Oryzoideae</taxon>
        <taxon>Oryzeae</taxon>
        <taxon>Zizaniinae</taxon>
        <taxon>Zizania</taxon>
    </lineage>
</organism>
<proteinExistence type="predicted"/>
<feature type="compositionally biased region" description="Polar residues" evidence="1">
    <location>
        <begin position="147"/>
        <end position="160"/>
    </location>
</feature>
<dbReference type="AlphaFoldDB" id="A0A8J6BNY7"/>
<feature type="compositionally biased region" description="Basic and acidic residues" evidence="1">
    <location>
        <begin position="39"/>
        <end position="61"/>
    </location>
</feature>
<feature type="compositionally biased region" description="Polar residues" evidence="1">
    <location>
        <begin position="167"/>
        <end position="176"/>
    </location>
</feature>
<reference evidence="2" key="1">
    <citation type="journal article" date="2021" name="bioRxiv">
        <title>Whole Genome Assembly and Annotation of Northern Wild Rice, Zizania palustris L., Supports a Whole Genome Duplication in the Zizania Genus.</title>
        <authorList>
            <person name="Haas M."/>
            <person name="Kono T."/>
            <person name="Macchietto M."/>
            <person name="Millas R."/>
            <person name="McGilp L."/>
            <person name="Shao M."/>
            <person name="Duquette J."/>
            <person name="Hirsch C.N."/>
            <person name="Kimball J."/>
        </authorList>
    </citation>
    <scope>NUCLEOTIDE SEQUENCE</scope>
    <source>
        <tissue evidence="2">Fresh leaf tissue</tissue>
    </source>
</reference>
<evidence type="ECO:0000313" key="3">
    <source>
        <dbReference type="Proteomes" id="UP000729402"/>
    </source>
</evidence>
<name>A0A8J6BNY7_ZIZPA</name>
<dbReference type="EMBL" id="JAAALK010000081">
    <property type="protein sequence ID" value="KAG8088916.1"/>
    <property type="molecule type" value="Genomic_DNA"/>
</dbReference>
<reference evidence="2" key="2">
    <citation type="submission" date="2021-02" db="EMBL/GenBank/DDBJ databases">
        <authorList>
            <person name="Kimball J.A."/>
            <person name="Haas M.W."/>
            <person name="Macchietto M."/>
            <person name="Kono T."/>
            <person name="Duquette J."/>
            <person name="Shao M."/>
        </authorList>
    </citation>
    <scope>NUCLEOTIDE SEQUENCE</scope>
    <source>
        <tissue evidence="2">Fresh leaf tissue</tissue>
    </source>
</reference>
<evidence type="ECO:0000256" key="1">
    <source>
        <dbReference type="SAM" id="MobiDB-lite"/>
    </source>
</evidence>
<feature type="region of interest" description="Disordered" evidence="1">
    <location>
        <begin position="106"/>
        <end position="204"/>
    </location>
</feature>
<comment type="caution">
    <text evidence="2">The sequence shown here is derived from an EMBL/GenBank/DDBJ whole genome shotgun (WGS) entry which is preliminary data.</text>
</comment>